<dbReference type="WBParaSite" id="SSTP_0000595300.1">
    <property type="protein sequence ID" value="SSTP_0000595300.1"/>
    <property type="gene ID" value="SSTP_0000595300"/>
</dbReference>
<name>A0A0K0E8X0_STRER</name>
<evidence type="ECO:0000256" key="1">
    <source>
        <dbReference type="ARBA" id="ARBA00004613"/>
    </source>
</evidence>
<evidence type="ECO:0000256" key="3">
    <source>
        <dbReference type="ARBA" id="ARBA00022525"/>
    </source>
</evidence>
<dbReference type="Gene3D" id="2.60.40.3330">
    <property type="match status" value="1"/>
</dbReference>
<accession>A0A0K0E8X0</accession>
<dbReference type="STRING" id="6248.A0A0K0E8X0"/>
<keyword evidence="4 5" id="KW-0732">Signal</keyword>
<protein>
    <submittedName>
        <fullName evidence="8">Transthyretin-like family protein</fullName>
    </submittedName>
    <submittedName>
        <fullName evidence="7">Transthyretin-like family-containing protein</fullName>
    </submittedName>
</protein>
<comment type="similarity">
    <text evidence="2">Belongs to the nematode transthyretin-like family.</text>
</comment>
<evidence type="ECO:0000313" key="6">
    <source>
        <dbReference type="Proteomes" id="UP000035681"/>
    </source>
</evidence>
<keyword evidence="6" id="KW-1185">Reference proteome</keyword>
<evidence type="ECO:0000256" key="2">
    <source>
        <dbReference type="ARBA" id="ARBA00010112"/>
    </source>
</evidence>
<dbReference type="PANTHER" id="PTHR21700">
    <property type="entry name" value="TRANSTHYRETIN-LIKE FAMILY PROTEIN-RELATED"/>
    <property type="match status" value="1"/>
</dbReference>
<dbReference type="PANTHER" id="PTHR21700:SF46">
    <property type="entry name" value="TRANSTHYRETIN-LIKE PROTEIN 52"/>
    <property type="match status" value="1"/>
</dbReference>
<dbReference type="InterPro" id="IPR038479">
    <property type="entry name" value="Transthyretin-like_sf"/>
</dbReference>
<dbReference type="Pfam" id="PF01060">
    <property type="entry name" value="TTR-52"/>
    <property type="match status" value="1"/>
</dbReference>
<evidence type="ECO:0000313" key="8">
    <source>
        <dbReference type="WBParaSite" id="TCONS_00001099.p1"/>
    </source>
</evidence>
<dbReference type="AlphaFoldDB" id="A0A0K0E8X0"/>
<evidence type="ECO:0000313" key="7">
    <source>
        <dbReference type="WBParaSite" id="SSTP_0000595300.1"/>
    </source>
</evidence>
<dbReference type="GO" id="GO:0009986">
    <property type="term" value="C:cell surface"/>
    <property type="evidence" value="ECO:0007669"/>
    <property type="project" value="InterPro"/>
</dbReference>
<proteinExistence type="inferred from homology"/>
<keyword evidence="3" id="KW-0964">Secreted</keyword>
<dbReference type="WBParaSite" id="TCONS_00001099.p1">
    <property type="protein sequence ID" value="TCONS_00001099.p1"/>
    <property type="gene ID" value="XLOC_001030"/>
</dbReference>
<reference evidence="7" key="1">
    <citation type="submission" date="2015-08" db="UniProtKB">
        <authorList>
            <consortium name="WormBaseParasite"/>
        </authorList>
    </citation>
    <scope>IDENTIFICATION</scope>
</reference>
<dbReference type="InterPro" id="IPR001534">
    <property type="entry name" value="Transthyretin-like"/>
</dbReference>
<feature type="chain" id="PRO_5005327652" evidence="5">
    <location>
        <begin position="18"/>
        <end position="130"/>
    </location>
</feature>
<organism evidence="7">
    <name type="scientific">Strongyloides stercoralis</name>
    <name type="common">Threadworm</name>
    <dbReference type="NCBI Taxonomy" id="6248"/>
    <lineage>
        <taxon>Eukaryota</taxon>
        <taxon>Metazoa</taxon>
        <taxon>Ecdysozoa</taxon>
        <taxon>Nematoda</taxon>
        <taxon>Chromadorea</taxon>
        <taxon>Rhabditida</taxon>
        <taxon>Tylenchina</taxon>
        <taxon>Panagrolaimomorpha</taxon>
        <taxon>Strongyloidoidea</taxon>
        <taxon>Strongyloididae</taxon>
        <taxon>Strongyloides</taxon>
    </lineage>
</organism>
<evidence type="ECO:0000256" key="5">
    <source>
        <dbReference type="SAM" id="SignalP"/>
    </source>
</evidence>
<dbReference type="GO" id="GO:0005576">
    <property type="term" value="C:extracellular region"/>
    <property type="evidence" value="ECO:0007669"/>
    <property type="project" value="UniProtKB-SubCell"/>
</dbReference>
<sequence length="130" mass="15110">MLLLFIFFILFFHLIQSKYNCVIVEGKLLCNKRPHIVSGIQVYMYDYDPFIFDFDDKMGKTLTNATGHFKIYGCGEDSGENNQPDPYLFIKHLCTNNGKIGKTYIGLLPIFQPRKQNIGKIILDNEDYEQ</sequence>
<evidence type="ECO:0000256" key="4">
    <source>
        <dbReference type="ARBA" id="ARBA00022729"/>
    </source>
</evidence>
<comment type="subcellular location">
    <subcellularLocation>
        <location evidence="1">Secreted</location>
    </subcellularLocation>
</comment>
<feature type="signal peptide" evidence="5">
    <location>
        <begin position="1"/>
        <end position="17"/>
    </location>
</feature>
<dbReference type="Proteomes" id="UP000035681">
    <property type="component" value="Unplaced"/>
</dbReference>